<keyword evidence="4" id="KW-1185">Reference proteome</keyword>
<accession>A0AAD4GEP8</accession>
<reference evidence="3" key="2">
    <citation type="journal article" date="2020" name="Nat. Commun.">
        <title>Large-scale genome sequencing of mycorrhizal fungi provides insights into the early evolution of symbiotic traits.</title>
        <authorList>
            <person name="Miyauchi S."/>
            <person name="Kiss E."/>
            <person name="Kuo A."/>
            <person name="Drula E."/>
            <person name="Kohler A."/>
            <person name="Sanchez-Garcia M."/>
            <person name="Morin E."/>
            <person name="Andreopoulos B."/>
            <person name="Barry K.W."/>
            <person name="Bonito G."/>
            <person name="Buee M."/>
            <person name="Carver A."/>
            <person name="Chen C."/>
            <person name="Cichocki N."/>
            <person name="Clum A."/>
            <person name="Culley D."/>
            <person name="Crous P.W."/>
            <person name="Fauchery L."/>
            <person name="Girlanda M."/>
            <person name="Hayes R.D."/>
            <person name="Keri Z."/>
            <person name="LaButti K."/>
            <person name="Lipzen A."/>
            <person name="Lombard V."/>
            <person name="Magnuson J."/>
            <person name="Maillard F."/>
            <person name="Murat C."/>
            <person name="Nolan M."/>
            <person name="Ohm R.A."/>
            <person name="Pangilinan J."/>
            <person name="Pereira M.F."/>
            <person name="Perotto S."/>
            <person name="Peter M."/>
            <person name="Pfister S."/>
            <person name="Riley R."/>
            <person name="Sitrit Y."/>
            <person name="Stielow J.B."/>
            <person name="Szollosi G."/>
            <person name="Zifcakova L."/>
            <person name="Stursova M."/>
            <person name="Spatafora J.W."/>
            <person name="Tedersoo L."/>
            <person name="Vaario L.M."/>
            <person name="Yamada A."/>
            <person name="Yan M."/>
            <person name="Wang P."/>
            <person name="Xu J."/>
            <person name="Bruns T."/>
            <person name="Baldrian P."/>
            <person name="Vilgalys R."/>
            <person name="Dunand C."/>
            <person name="Henrissat B."/>
            <person name="Grigoriev I.V."/>
            <person name="Hibbett D."/>
            <person name="Nagy L.G."/>
            <person name="Martin F.M."/>
        </authorList>
    </citation>
    <scope>NUCLEOTIDE SEQUENCE</scope>
    <source>
        <strain evidence="3">BED1</strain>
    </source>
</reference>
<sequence length="618" mass="68364">MATNTMVMCMHTLTPLSLSLILMTMQQQQYASMKTRFGPSNLTSTCTSTVSPPLPTCPPCWGLTFGMCLPTQAYFHRLLPMAKCVMHALSPTTGNPGLYMHTSTRSRAINRIEYTRKCQHRWCPFRTQMACITPLSQGALQGQGLSVDIPDIGGGASVLYILHGGIQPSLPVVGHFAYKISTTSFKLCHPEGLPSILDFTGGGIPFWCPTLDLQERLPCNFMTIQSLLTHFQNTFDPREFNVHVLPMAFSVTSEELNNTDSSGALRMDGVDVSCSAFRPPKSLEESGAWKLHVLKQGKCSRSPVGEESRVLATGGPDVVGTCTEGTGMRAQGGGHARQSIALRGTSTMDENGGRETPEGLLGSRKYHVDGESETEEHGPGDPTDPRKVKCCFSTITWLSEALKAPCDQNDLESANRGAEAPGDGQMVTEYVETVQGHIQQEFWLTERNQNQNHRKQGNCFFDSVRRDVKGNVDPLHPISFLATFQCTSISQDKEGYVASKCCKVSEVPGMVANRTFSEKWVQSGNLGNGEEVVWRLEGVWKYEEQVWEQWGMIADTRDCIEQRTDNGSMRKTHENLPDYYRTIHRLYEKREQALTNSGLDGWMDIGHNGRSPKAGIST</sequence>
<evidence type="ECO:0000313" key="4">
    <source>
        <dbReference type="Proteomes" id="UP001194468"/>
    </source>
</evidence>
<keyword evidence="2" id="KW-0732">Signal</keyword>
<feature type="compositionally biased region" description="Basic and acidic residues" evidence="1">
    <location>
        <begin position="366"/>
        <end position="385"/>
    </location>
</feature>
<comment type="caution">
    <text evidence="3">The sequence shown here is derived from an EMBL/GenBank/DDBJ whole genome shotgun (WGS) entry which is preliminary data.</text>
</comment>
<evidence type="ECO:0000313" key="3">
    <source>
        <dbReference type="EMBL" id="KAF8440239.1"/>
    </source>
</evidence>
<dbReference type="EMBL" id="WHUW01000012">
    <property type="protein sequence ID" value="KAF8440239.1"/>
    <property type="molecule type" value="Genomic_DNA"/>
</dbReference>
<gene>
    <name evidence="3" type="ORF">L210DRAFT_3503954</name>
</gene>
<reference evidence="3" key="1">
    <citation type="submission" date="2019-10" db="EMBL/GenBank/DDBJ databases">
        <authorList>
            <consortium name="DOE Joint Genome Institute"/>
            <person name="Kuo A."/>
            <person name="Miyauchi S."/>
            <person name="Kiss E."/>
            <person name="Drula E."/>
            <person name="Kohler A."/>
            <person name="Sanchez-Garcia M."/>
            <person name="Andreopoulos B."/>
            <person name="Barry K.W."/>
            <person name="Bonito G."/>
            <person name="Buee M."/>
            <person name="Carver A."/>
            <person name="Chen C."/>
            <person name="Cichocki N."/>
            <person name="Clum A."/>
            <person name="Culley D."/>
            <person name="Crous P.W."/>
            <person name="Fauchery L."/>
            <person name="Girlanda M."/>
            <person name="Hayes R."/>
            <person name="Keri Z."/>
            <person name="LaButti K."/>
            <person name="Lipzen A."/>
            <person name="Lombard V."/>
            <person name="Magnuson J."/>
            <person name="Maillard F."/>
            <person name="Morin E."/>
            <person name="Murat C."/>
            <person name="Nolan M."/>
            <person name="Ohm R."/>
            <person name="Pangilinan J."/>
            <person name="Pereira M."/>
            <person name="Perotto S."/>
            <person name="Peter M."/>
            <person name="Riley R."/>
            <person name="Sitrit Y."/>
            <person name="Stielow B."/>
            <person name="Szollosi G."/>
            <person name="Zifcakova L."/>
            <person name="Stursova M."/>
            <person name="Spatafora J.W."/>
            <person name="Tedersoo L."/>
            <person name="Vaario L.-M."/>
            <person name="Yamada A."/>
            <person name="Yan M."/>
            <person name="Wang P."/>
            <person name="Xu J."/>
            <person name="Bruns T."/>
            <person name="Baldrian P."/>
            <person name="Vilgalys R."/>
            <person name="Henrissat B."/>
            <person name="Grigoriev I.V."/>
            <person name="Hibbett D."/>
            <person name="Nagy L.G."/>
            <person name="Martin F.M."/>
        </authorList>
    </citation>
    <scope>NUCLEOTIDE SEQUENCE</scope>
    <source>
        <strain evidence="3">BED1</strain>
    </source>
</reference>
<feature type="signal peptide" evidence="2">
    <location>
        <begin position="1"/>
        <end position="19"/>
    </location>
</feature>
<evidence type="ECO:0000256" key="2">
    <source>
        <dbReference type="SAM" id="SignalP"/>
    </source>
</evidence>
<organism evidence="3 4">
    <name type="scientific">Boletus edulis BED1</name>
    <dbReference type="NCBI Taxonomy" id="1328754"/>
    <lineage>
        <taxon>Eukaryota</taxon>
        <taxon>Fungi</taxon>
        <taxon>Dikarya</taxon>
        <taxon>Basidiomycota</taxon>
        <taxon>Agaricomycotina</taxon>
        <taxon>Agaricomycetes</taxon>
        <taxon>Agaricomycetidae</taxon>
        <taxon>Boletales</taxon>
        <taxon>Boletineae</taxon>
        <taxon>Boletaceae</taxon>
        <taxon>Boletoideae</taxon>
        <taxon>Boletus</taxon>
    </lineage>
</organism>
<dbReference type="AlphaFoldDB" id="A0AAD4GEP8"/>
<name>A0AAD4GEP8_BOLED</name>
<protein>
    <submittedName>
        <fullName evidence="3">Uncharacterized protein</fullName>
    </submittedName>
</protein>
<feature type="region of interest" description="Disordered" evidence="1">
    <location>
        <begin position="343"/>
        <end position="385"/>
    </location>
</feature>
<evidence type="ECO:0000256" key="1">
    <source>
        <dbReference type="SAM" id="MobiDB-lite"/>
    </source>
</evidence>
<proteinExistence type="predicted"/>
<dbReference type="Proteomes" id="UP001194468">
    <property type="component" value="Unassembled WGS sequence"/>
</dbReference>
<feature type="chain" id="PRO_5042269346" evidence="2">
    <location>
        <begin position="20"/>
        <end position="618"/>
    </location>
</feature>